<dbReference type="InterPro" id="IPR053146">
    <property type="entry name" value="QDO-like"/>
</dbReference>
<organism evidence="2 3">
    <name type="scientific">Jiangella ureilytica</name>
    <dbReference type="NCBI Taxonomy" id="2530374"/>
    <lineage>
        <taxon>Bacteria</taxon>
        <taxon>Bacillati</taxon>
        <taxon>Actinomycetota</taxon>
        <taxon>Actinomycetes</taxon>
        <taxon>Jiangellales</taxon>
        <taxon>Jiangellaceae</taxon>
        <taxon>Jiangella</taxon>
    </lineage>
</organism>
<dbReference type="InterPro" id="IPR013096">
    <property type="entry name" value="Cupin_2"/>
</dbReference>
<dbReference type="AlphaFoldDB" id="A0A4R4RDX8"/>
<sequence length="164" mass="16836">MDKLPVDRTEAERILLGTDELTVLATSEQTGGAIFAVEIRMPPGGGPPVLHGHAPGEVYRVLAGEFSFYVGDGDGGAVRRVVAGPGDVVPLAGNTPHTIRNEGTTDAVAFMVHSPGGPMEAFSRAAAALAADAGGRPSMDDVLELAQRHGIELLGPYAEVTAAP</sequence>
<comment type="caution">
    <text evidence="2">The sequence shown here is derived from an EMBL/GenBank/DDBJ whole genome shotgun (WGS) entry which is preliminary data.</text>
</comment>
<dbReference type="Pfam" id="PF07883">
    <property type="entry name" value="Cupin_2"/>
    <property type="match status" value="1"/>
</dbReference>
<dbReference type="InterPro" id="IPR011051">
    <property type="entry name" value="RmlC_Cupin_sf"/>
</dbReference>
<gene>
    <name evidence="2" type="ORF">E1212_24365</name>
</gene>
<reference evidence="2 3" key="1">
    <citation type="submission" date="2019-02" db="EMBL/GenBank/DDBJ databases">
        <title>Draft genome sequences of novel Actinobacteria.</title>
        <authorList>
            <person name="Sahin N."/>
            <person name="Ay H."/>
            <person name="Saygin H."/>
        </authorList>
    </citation>
    <scope>NUCLEOTIDE SEQUENCE [LARGE SCALE GENOMIC DNA]</scope>
    <source>
        <strain evidence="2 3">KC603</strain>
    </source>
</reference>
<accession>A0A4R4RDX8</accession>
<dbReference type="PANTHER" id="PTHR36440">
    <property type="entry name" value="PUTATIVE (AFU_ORTHOLOGUE AFUA_8G07350)-RELATED"/>
    <property type="match status" value="1"/>
</dbReference>
<evidence type="ECO:0000313" key="3">
    <source>
        <dbReference type="Proteomes" id="UP000295621"/>
    </source>
</evidence>
<feature type="domain" description="Cupin type-2" evidence="1">
    <location>
        <begin position="39"/>
        <end position="112"/>
    </location>
</feature>
<evidence type="ECO:0000313" key="2">
    <source>
        <dbReference type="EMBL" id="TDC47407.1"/>
    </source>
</evidence>
<protein>
    <submittedName>
        <fullName evidence="2">Cupin domain-containing protein</fullName>
    </submittedName>
</protein>
<name>A0A4R4RDX8_9ACTN</name>
<proteinExistence type="predicted"/>
<dbReference type="RefSeq" id="WP_131987299.1">
    <property type="nucleotide sequence ID" value="NZ_SMKL01000075.1"/>
</dbReference>
<dbReference type="OrthoDB" id="6058at2"/>
<dbReference type="PANTHER" id="PTHR36440:SF1">
    <property type="entry name" value="PUTATIVE (AFU_ORTHOLOGUE AFUA_8G07350)-RELATED"/>
    <property type="match status" value="1"/>
</dbReference>
<dbReference type="EMBL" id="SMKL01000075">
    <property type="protein sequence ID" value="TDC47407.1"/>
    <property type="molecule type" value="Genomic_DNA"/>
</dbReference>
<dbReference type="InterPro" id="IPR014710">
    <property type="entry name" value="RmlC-like_jellyroll"/>
</dbReference>
<dbReference type="Gene3D" id="2.60.120.10">
    <property type="entry name" value="Jelly Rolls"/>
    <property type="match status" value="1"/>
</dbReference>
<keyword evidence="3" id="KW-1185">Reference proteome</keyword>
<dbReference type="SUPFAM" id="SSF51182">
    <property type="entry name" value="RmlC-like cupins"/>
    <property type="match status" value="1"/>
</dbReference>
<dbReference type="Proteomes" id="UP000295621">
    <property type="component" value="Unassembled WGS sequence"/>
</dbReference>
<evidence type="ECO:0000259" key="1">
    <source>
        <dbReference type="Pfam" id="PF07883"/>
    </source>
</evidence>